<keyword evidence="2" id="KW-0472">Membrane</keyword>
<organism evidence="3">
    <name type="scientific">Terrestrivirus sp</name>
    <dbReference type="NCBI Taxonomy" id="2487775"/>
    <lineage>
        <taxon>Viruses</taxon>
        <taxon>Varidnaviria</taxon>
        <taxon>Bamfordvirae</taxon>
        <taxon>Nucleocytoviricota</taxon>
        <taxon>Megaviricetes</taxon>
        <taxon>Imitervirales</taxon>
        <taxon>Mimiviridae</taxon>
        <taxon>Klosneuvirinae</taxon>
    </lineage>
</organism>
<keyword evidence="2" id="KW-1133">Transmembrane helix</keyword>
<proteinExistence type="predicted"/>
<keyword evidence="2" id="KW-0812">Transmembrane</keyword>
<feature type="transmembrane region" description="Helical" evidence="2">
    <location>
        <begin position="159"/>
        <end position="186"/>
    </location>
</feature>
<sequence length="187" mass="20396">MKSKYFLIIGIILILINRVHSFEGGEGGGGHAEGGEGEGGHFGGGEEDGGGRASNGDSTGFDDNGNYLYNGYYVSSRTWNNHYVYYIWLHGVEHNITQVCLVNQTTPVITSDLIAARNAMVYLFQTYDSNQNSSEYLNDANRTEQLKIILQTMNTLSTMFVTSSAAVIGISYFVLFAAVNVAILVIV</sequence>
<protein>
    <submittedName>
        <fullName evidence="3">Uncharacterized protein</fullName>
    </submittedName>
</protein>
<evidence type="ECO:0000313" key="3">
    <source>
        <dbReference type="EMBL" id="AYV76274.1"/>
    </source>
</evidence>
<gene>
    <name evidence="3" type="ORF">Terrestrivirus5_96</name>
</gene>
<dbReference type="EMBL" id="MK071983">
    <property type="protein sequence ID" value="AYV76274.1"/>
    <property type="molecule type" value="Genomic_DNA"/>
</dbReference>
<evidence type="ECO:0000256" key="2">
    <source>
        <dbReference type="SAM" id="Phobius"/>
    </source>
</evidence>
<reference evidence="3" key="1">
    <citation type="submission" date="2018-10" db="EMBL/GenBank/DDBJ databases">
        <title>Hidden diversity of soil giant viruses.</title>
        <authorList>
            <person name="Schulz F."/>
            <person name="Alteio L."/>
            <person name="Goudeau D."/>
            <person name="Ryan E.M."/>
            <person name="Malmstrom R.R."/>
            <person name="Blanchard J."/>
            <person name="Woyke T."/>
        </authorList>
    </citation>
    <scope>NUCLEOTIDE SEQUENCE</scope>
    <source>
        <strain evidence="3">TEV1</strain>
    </source>
</reference>
<evidence type="ECO:0000256" key="1">
    <source>
        <dbReference type="SAM" id="MobiDB-lite"/>
    </source>
</evidence>
<feature type="region of interest" description="Disordered" evidence="1">
    <location>
        <begin position="26"/>
        <end position="57"/>
    </location>
</feature>
<accession>A0A3G4ZPE1</accession>
<name>A0A3G4ZPE1_9VIRU</name>